<evidence type="ECO:0008006" key="3">
    <source>
        <dbReference type="Google" id="ProtNLM"/>
    </source>
</evidence>
<keyword evidence="2" id="KW-1185">Reference proteome</keyword>
<reference evidence="1 2" key="1">
    <citation type="submission" date="2017-06" db="EMBL/GenBank/DDBJ databases">
        <authorList>
            <person name="Kim H.J."/>
            <person name="Triplett B.A."/>
        </authorList>
    </citation>
    <scope>NUCLEOTIDE SEQUENCE [LARGE SCALE GENOMIC DNA]</scope>
    <source>
        <strain evidence="1">FRACA_ARgP5</strain>
    </source>
</reference>
<proteinExistence type="predicted"/>
<dbReference type="Proteomes" id="UP000234331">
    <property type="component" value="Unassembled WGS sequence"/>
</dbReference>
<protein>
    <recommendedName>
        <fullName evidence="3">HTH luxR-type domain-containing protein</fullName>
    </recommendedName>
</protein>
<dbReference type="EMBL" id="FZMO01000081">
    <property type="protein sequence ID" value="SNQ47128.1"/>
    <property type="molecule type" value="Genomic_DNA"/>
</dbReference>
<evidence type="ECO:0000313" key="2">
    <source>
        <dbReference type="Proteomes" id="UP000234331"/>
    </source>
</evidence>
<dbReference type="AlphaFoldDB" id="A0A2I2KN88"/>
<name>A0A2I2KN88_9ACTN</name>
<organism evidence="1 2">
    <name type="scientific">Frankia canadensis</name>
    <dbReference type="NCBI Taxonomy" id="1836972"/>
    <lineage>
        <taxon>Bacteria</taxon>
        <taxon>Bacillati</taxon>
        <taxon>Actinomycetota</taxon>
        <taxon>Actinomycetes</taxon>
        <taxon>Frankiales</taxon>
        <taxon>Frankiaceae</taxon>
        <taxon>Frankia</taxon>
    </lineage>
</organism>
<accession>A0A2I2KN88</accession>
<sequence length="44" mass="4826">MHWEVLARQSAGADEREMAEALFVTPSTIHDILTAARPHLDAPA</sequence>
<gene>
    <name evidence="1" type="ORF">FRACA_1710001</name>
</gene>
<evidence type="ECO:0000313" key="1">
    <source>
        <dbReference type="EMBL" id="SNQ47128.1"/>
    </source>
</evidence>